<dbReference type="InterPro" id="IPR036179">
    <property type="entry name" value="Ig-like_dom_sf"/>
</dbReference>
<organism evidence="4 5">
    <name type="scientific">Papilio xuthus</name>
    <name type="common">Asian swallowtail butterfly</name>
    <dbReference type="NCBI Taxonomy" id="66420"/>
    <lineage>
        <taxon>Eukaryota</taxon>
        <taxon>Metazoa</taxon>
        <taxon>Ecdysozoa</taxon>
        <taxon>Arthropoda</taxon>
        <taxon>Hexapoda</taxon>
        <taxon>Insecta</taxon>
        <taxon>Pterygota</taxon>
        <taxon>Neoptera</taxon>
        <taxon>Endopterygota</taxon>
        <taxon>Lepidoptera</taxon>
        <taxon>Glossata</taxon>
        <taxon>Ditrysia</taxon>
        <taxon>Papilionoidea</taxon>
        <taxon>Papilionidae</taxon>
        <taxon>Papilioninae</taxon>
        <taxon>Papilio</taxon>
    </lineage>
</organism>
<evidence type="ECO:0000259" key="3">
    <source>
        <dbReference type="PROSITE" id="PS50835"/>
    </source>
</evidence>
<keyword evidence="1" id="KW-0812">Transmembrane</keyword>
<feature type="signal peptide" evidence="2">
    <location>
        <begin position="1"/>
        <end position="23"/>
    </location>
</feature>
<evidence type="ECO:0000256" key="1">
    <source>
        <dbReference type="SAM" id="Phobius"/>
    </source>
</evidence>
<accession>A0A194PMQ7</accession>
<dbReference type="STRING" id="66420.A0A194PMQ7"/>
<evidence type="ECO:0000313" key="5">
    <source>
        <dbReference type="Proteomes" id="UP000053268"/>
    </source>
</evidence>
<dbReference type="AlphaFoldDB" id="A0A194PMQ7"/>
<keyword evidence="2" id="KW-0732">Signal</keyword>
<gene>
    <name evidence="4" type="ORF">RR46_06729</name>
</gene>
<feature type="transmembrane region" description="Helical" evidence="1">
    <location>
        <begin position="956"/>
        <end position="975"/>
    </location>
</feature>
<keyword evidence="1" id="KW-1133">Transmembrane helix</keyword>
<dbReference type="PROSITE" id="PS50835">
    <property type="entry name" value="IG_LIKE"/>
    <property type="match status" value="1"/>
</dbReference>
<dbReference type="InterPro" id="IPR013783">
    <property type="entry name" value="Ig-like_fold"/>
</dbReference>
<dbReference type="InterPro" id="IPR007110">
    <property type="entry name" value="Ig-like_dom"/>
</dbReference>
<name>A0A194PMQ7_PAPXU</name>
<sequence length="1018" mass="113881">MRSSGKTTLCVLLITGFAFTAKASAPRQVSFNAGEKLQTSILTLNDNVVGCYLSTPSGDEIEFKPQNHSNDKYQLLDDTDFVKCQVAIRNLDSNDNGLWVLRSVSDAGTTRTESYQLTVISTVTEGTTDIASDNITTTEESSKEILTTLTTGELETTIAQTTEVILDTTTPKDEVTAVDIEHVYIRTKLGETHTLIIPEYDFLNNEKCHLVKPDGGQYDFEDMHISDVEIINDYTIACGIRIFVSTEEMLGRWTLISRGTRFSTEVVERRLPFTIFLEETTTDMPIIDTTKSVEETSKDSTTQKEIIETTIADLPKETTEKTYTTERILETTTKKIEDVSIINIDPGYFVTKIGETHKVKIPEYDFLNSNECYIITQNGERHDIEHMQLYGIEAINDYNVACGVKVHIVSEDMVGDWMLVSRATRFSTEIVERRLPFTIVIEEIVNALPSEITIMEGKDIYIRLEDATSFHATCKLVDDRDEERYNVERDPRYIDTCGFIVRNATTNDSGFWKISYGVKTIYKAWTRVTVYGHSDPSLQTHFTWTLDRPVNQLMGPESTVYCRLVDASHNTVFDGFGRCNVTLSRASNEHAGNWKMYVGLQGRVLTDEYDVHVSIRQADPKPAVSTSVVSNKPTVTLTCSVASSETLRSCKFRDPAGRILLATPGVGEGRYTFHGNSASSVTGDRRLECGIQITDPVISDLGLWRCAMETDSDNYYGFLAALCPWAMRDPEVAASVRSEPVLEAESETVSGLAGETVTMSCSVQSPIRYCYFRARNGTTFSISPGESLGAVEYAGAGFDAGECSIRFSNLLPTDSGRWSCHVGFLDHQEPEQSAQFALTIRDTLVAEQRMEKGALIVTGRVYDDRALDYCRFVRIDGLGFTTDNLPTGYRSDSLLTVGRCEIRISNPSVLERHPWTVAARVQGMSFEFSRQTNHSLQMPEAGGDDDNTIVIYRFPFSWIFIIVIGLSLIIIGILVGPKRNRKWTYAKASTFRESFRRSFTRKAASEQTVPEKNTPMSA</sequence>
<proteinExistence type="predicted"/>
<dbReference type="SUPFAM" id="SSF48726">
    <property type="entry name" value="Immunoglobulin"/>
    <property type="match status" value="1"/>
</dbReference>
<dbReference type="EMBL" id="KQ459600">
    <property type="protein sequence ID" value="KPI94278.1"/>
    <property type="molecule type" value="Genomic_DNA"/>
</dbReference>
<protein>
    <recommendedName>
        <fullName evidence="3">Ig-like domain-containing protein</fullName>
    </recommendedName>
</protein>
<keyword evidence="5" id="KW-1185">Reference proteome</keyword>
<dbReference type="Proteomes" id="UP000053268">
    <property type="component" value="Unassembled WGS sequence"/>
</dbReference>
<feature type="domain" description="Ig-like" evidence="3">
    <location>
        <begin position="730"/>
        <end position="837"/>
    </location>
</feature>
<evidence type="ECO:0000256" key="2">
    <source>
        <dbReference type="SAM" id="SignalP"/>
    </source>
</evidence>
<keyword evidence="1" id="KW-0472">Membrane</keyword>
<dbReference type="SMART" id="SM00409">
    <property type="entry name" value="IG"/>
    <property type="match status" value="2"/>
</dbReference>
<dbReference type="InterPro" id="IPR003599">
    <property type="entry name" value="Ig_sub"/>
</dbReference>
<reference evidence="4 5" key="1">
    <citation type="journal article" date="2015" name="Nat. Commun.">
        <title>Outbred genome sequencing and CRISPR/Cas9 gene editing in butterflies.</title>
        <authorList>
            <person name="Li X."/>
            <person name="Fan D."/>
            <person name="Zhang W."/>
            <person name="Liu G."/>
            <person name="Zhang L."/>
            <person name="Zhao L."/>
            <person name="Fang X."/>
            <person name="Chen L."/>
            <person name="Dong Y."/>
            <person name="Chen Y."/>
            <person name="Ding Y."/>
            <person name="Zhao R."/>
            <person name="Feng M."/>
            <person name="Zhu Y."/>
            <person name="Feng Y."/>
            <person name="Jiang X."/>
            <person name="Zhu D."/>
            <person name="Xiang H."/>
            <person name="Feng X."/>
            <person name="Li S."/>
            <person name="Wang J."/>
            <person name="Zhang G."/>
            <person name="Kronforst M.R."/>
            <person name="Wang W."/>
        </authorList>
    </citation>
    <scope>NUCLEOTIDE SEQUENCE [LARGE SCALE GENOMIC DNA]</scope>
    <source>
        <strain evidence="4">Ya'a_city_454_Px</strain>
        <tissue evidence="4">Whole body</tissue>
    </source>
</reference>
<evidence type="ECO:0000313" key="4">
    <source>
        <dbReference type="EMBL" id="KPI94278.1"/>
    </source>
</evidence>
<feature type="chain" id="PRO_5008263424" description="Ig-like domain-containing protein" evidence="2">
    <location>
        <begin position="24"/>
        <end position="1018"/>
    </location>
</feature>
<dbReference type="Gene3D" id="2.60.40.10">
    <property type="entry name" value="Immunoglobulins"/>
    <property type="match status" value="1"/>
</dbReference>